<sequence length="75" mass="8561">MFHANRSCFDVPIQRMREKLYTPDTTGPRVSADKVLRVELCEGRPLKYGVRGTGLDTSERVNSSPSVILNIDFYR</sequence>
<protein>
    <submittedName>
        <fullName evidence="1">Uncharacterized protein</fullName>
    </submittedName>
</protein>
<accession>A0ABD2AYK7</accession>
<evidence type="ECO:0000313" key="2">
    <source>
        <dbReference type="Proteomes" id="UP001607303"/>
    </source>
</evidence>
<comment type="caution">
    <text evidence="1">The sequence shown here is derived from an EMBL/GenBank/DDBJ whole genome shotgun (WGS) entry which is preliminary data.</text>
</comment>
<reference evidence="1 2" key="1">
    <citation type="journal article" date="2024" name="Ann. Entomol. Soc. Am.">
        <title>Genomic analyses of the southern and eastern yellowjacket wasps (Hymenoptera: Vespidae) reveal evolutionary signatures of social life.</title>
        <authorList>
            <person name="Catto M.A."/>
            <person name="Caine P.B."/>
            <person name="Orr S.E."/>
            <person name="Hunt B.G."/>
            <person name="Goodisman M.A.D."/>
        </authorList>
    </citation>
    <scope>NUCLEOTIDE SEQUENCE [LARGE SCALE GENOMIC DNA]</scope>
    <source>
        <strain evidence="1">232</strain>
        <tissue evidence="1">Head and thorax</tissue>
    </source>
</reference>
<organism evidence="1 2">
    <name type="scientific">Vespula maculifrons</name>
    <name type="common">Eastern yellow jacket</name>
    <name type="synonym">Wasp</name>
    <dbReference type="NCBI Taxonomy" id="7453"/>
    <lineage>
        <taxon>Eukaryota</taxon>
        <taxon>Metazoa</taxon>
        <taxon>Ecdysozoa</taxon>
        <taxon>Arthropoda</taxon>
        <taxon>Hexapoda</taxon>
        <taxon>Insecta</taxon>
        <taxon>Pterygota</taxon>
        <taxon>Neoptera</taxon>
        <taxon>Endopterygota</taxon>
        <taxon>Hymenoptera</taxon>
        <taxon>Apocrita</taxon>
        <taxon>Aculeata</taxon>
        <taxon>Vespoidea</taxon>
        <taxon>Vespidae</taxon>
        <taxon>Vespinae</taxon>
        <taxon>Vespula</taxon>
    </lineage>
</organism>
<name>A0ABD2AYK7_VESMC</name>
<keyword evidence="2" id="KW-1185">Reference proteome</keyword>
<proteinExistence type="predicted"/>
<dbReference type="EMBL" id="JAYRBN010000110">
    <property type="protein sequence ID" value="KAL2725699.1"/>
    <property type="molecule type" value="Genomic_DNA"/>
</dbReference>
<evidence type="ECO:0000313" key="1">
    <source>
        <dbReference type="EMBL" id="KAL2725699.1"/>
    </source>
</evidence>
<gene>
    <name evidence="1" type="ORF">V1477_018137</name>
</gene>
<dbReference type="AlphaFoldDB" id="A0ABD2AYK7"/>
<dbReference type="Proteomes" id="UP001607303">
    <property type="component" value="Unassembled WGS sequence"/>
</dbReference>